<organism evidence="1 2">
    <name type="scientific">Phyllotreta striolata</name>
    <name type="common">Striped flea beetle</name>
    <name type="synonym">Crioceris striolata</name>
    <dbReference type="NCBI Taxonomy" id="444603"/>
    <lineage>
        <taxon>Eukaryota</taxon>
        <taxon>Metazoa</taxon>
        <taxon>Ecdysozoa</taxon>
        <taxon>Arthropoda</taxon>
        <taxon>Hexapoda</taxon>
        <taxon>Insecta</taxon>
        <taxon>Pterygota</taxon>
        <taxon>Neoptera</taxon>
        <taxon>Endopterygota</taxon>
        <taxon>Coleoptera</taxon>
        <taxon>Polyphaga</taxon>
        <taxon>Cucujiformia</taxon>
        <taxon>Chrysomeloidea</taxon>
        <taxon>Chrysomelidae</taxon>
        <taxon>Galerucinae</taxon>
        <taxon>Alticini</taxon>
        <taxon>Phyllotreta</taxon>
    </lineage>
</organism>
<dbReference type="EMBL" id="CAKJVH030000001">
    <property type="protein sequence ID" value="CAH1188746.1"/>
    <property type="molecule type" value="Genomic_DNA"/>
</dbReference>
<evidence type="ECO:0000313" key="2">
    <source>
        <dbReference type="Proteomes" id="UP001153712"/>
    </source>
</evidence>
<reference evidence="1" key="1">
    <citation type="submission" date="2022-01" db="EMBL/GenBank/DDBJ databases">
        <authorList>
            <person name="King R."/>
        </authorList>
    </citation>
    <scope>NUCLEOTIDE SEQUENCE</scope>
</reference>
<sequence length="77" mass="8965">MIFLYLGNVFAVNLDILVCFVVHSTVLLAFPDCSAYKINTKKTARPRKLILKRDLMPFQVFRESGRTQEECYCRKFG</sequence>
<evidence type="ECO:0000313" key="1">
    <source>
        <dbReference type="EMBL" id="CAH1188746.1"/>
    </source>
</evidence>
<dbReference type="Proteomes" id="UP001153712">
    <property type="component" value="Unassembled WGS sequence"/>
</dbReference>
<name>A0A9P0DXF6_PHYSR</name>
<dbReference type="AlphaFoldDB" id="A0A9P0DXF6"/>
<keyword evidence="2" id="KW-1185">Reference proteome</keyword>
<accession>A0A9P0DXF6</accession>
<gene>
    <name evidence="1" type="ORF">PHYEVI_LOCUS11803</name>
</gene>
<proteinExistence type="predicted"/>
<comment type="caution">
    <text evidence="1">The sequence shown here is derived from an EMBL/GenBank/DDBJ whole genome shotgun (WGS) entry which is preliminary data.</text>
</comment>
<protein>
    <submittedName>
        <fullName evidence="1">Uncharacterized protein</fullName>
    </submittedName>
</protein>